<evidence type="ECO:0000256" key="1">
    <source>
        <dbReference type="ARBA" id="ARBA00006987"/>
    </source>
</evidence>
<evidence type="ECO:0000313" key="3">
    <source>
        <dbReference type="EMBL" id="KIL37463.1"/>
    </source>
</evidence>
<organism evidence="3 4">
    <name type="scientific">Cohnella kolymensis</name>
    <dbReference type="NCBI Taxonomy" id="1590652"/>
    <lineage>
        <taxon>Bacteria</taxon>
        <taxon>Bacillati</taxon>
        <taxon>Bacillota</taxon>
        <taxon>Bacilli</taxon>
        <taxon>Bacillales</taxon>
        <taxon>Paenibacillaceae</taxon>
        <taxon>Cohnella</taxon>
    </lineage>
</organism>
<dbReference type="PANTHER" id="PTHR42928:SF5">
    <property type="entry name" value="BLR1237 PROTEIN"/>
    <property type="match status" value="1"/>
</dbReference>
<dbReference type="RefSeq" id="WP_041058934.1">
    <property type="nucleotide sequence ID" value="NZ_JXAL01000001.1"/>
</dbReference>
<dbReference type="Proteomes" id="UP000054526">
    <property type="component" value="Unassembled WGS sequence"/>
</dbReference>
<dbReference type="CDD" id="cd07012">
    <property type="entry name" value="PBP2_Bug_TTT"/>
    <property type="match status" value="1"/>
</dbReference>
<dbReference type="InterPro" id="IPR005064">
    <property type="entry name" value="BUG"/>
</dbReference>
<keyword evidence="2" id="KW-0732">Signal</keyword>
<keyword evidence="4" id="KW-1185">Reference proteome</keyword>
<dbReference type="PIRSF" id="PIRSF017082">
    <property type="entry name" value="YflP"/>
    <property type="match status" value="1"/>
</dbReference>
<comment type="caution">
    <text evidence="3">The sequence shown here is derived from an EMBL/GenBank/DDBJ whole genome shotgun (WGS) entry which is preliminary data.</text>
</comment>
<dbReference type="PROSITE" id="PS51257">
    <property type="entry name" value="PROKAR_LIPOPROTEIN"/>
    <property type="match status" value="1"/>
</dbReference>
<sequence>MQKRKLFSLAASLLLTGSLLAGCGDAKGGSKDYPTKGIEIVVPFAAGGGTDLSARAAAEYLSKEWGQAITVVNKPGASGATGTDAVLKQGSKDGYSVLVHNVSSTSALMGGKSDLTFSVDDYQFGAQIVEDPLAFVVKADAPWKDLKEFADWVKANPDQLTFTSSGPTAIATFSLVEFLDNVGGDFSKARMVTTKGAADSMPKIAGGHAVLAIQGVSESAVIVKSGKAKMLGIIAKERSPYFPDVPTVEESGLPPMKAKWWSGVSFPKGTPAEVVKKWEDALKKASEDPAFQEKLKAINAQGAYLNSADFGKFVTDETAHYTDIATKKGLRK</sequence>
<proteinExistence type="inferred from homology"/>
<dbReference type="Gene3D" id="3.40.190.10">
    <property type="entry name" value="Periplasmic binding protein-like II"/>
    <property type="match status" value="1"/>
</dbReference>
<accession>A0ABR5A9E9</accession>
<protein>
    <submittedName>
        <fullName evidence="3">Transporter</fullName>
    </submittedName>
</protein>
<dbReference type="PANTHER" id="PTHR42928">
    <property type="entry name" value="TRICARBOXYLATE-BINDING PROTEIN"/>
    <property type="match status" value="1"/>
</dbReference>
<comment type="similarity">
    <text evidence="1">Belongs to the UPF0065 (bug) family.</text>
</comment>
<dbReference type="InterPro" id="IPR042100">
    <property type="entry name" value="Bug_dom1"/>
</dbReference>
<feature type="signal peptide" evidence="2">
    <location>
        <begin position="1"/>
        <end position="21"/>
    </location>
</feature>
<dbReference type="Gene3D" id="3.40.190.150">
    <property type="entry name" value="Bordetella uptake gene, domain 1"/>
    <property type="match status" value="1"/>
</dbReference>
<dbReference type="Pfam" id="PF03401">
    <property type="entry name" value="TctC"/>
    <property type="match status" value="1"/>
</dbReference>
<dbReference type="EMBL" id="JXAL01000001">
    <property type="protein sequence ID" value="KIL37463.1"/>
    <property type="molecule type" value="Genomic_DNA"/>
</dbReference>
<gene>
    <name evidence="3" type="ORF">SD71_02140</name>
</gene>
<name>A0ABR5A9E9_9BACL</name>
<feature type="chain" id="PRO_5045871522" evidence="2">
    <location>
        <begin position="22"/>
        <end position="332"/>
    </location>
</feature>
<reference evidence="3 4" key="1">
    <citation type="submission" date="2014-12" db="EMBL/GenBank/DDBJ databases">
        <title>Draft genome sequence of Cohnella kolymensis strain B-2846.</title>
        <authorList>
            <person name="Karlyshev A.V."/>
            <person name="Kudryashova E.B."/>
        </authorList>
    </citation>
    <scope>NUCLEOTIDE SEQUENCE [LARGE SCALE GENOMIC DNA]</scope>
    <source>
        <strain evidence="3 4">VKM B-2846</strain>
    </source>
</reference>
<dbReference type="SUPFAM" id="SSF53850">
    <property type="entry name" value="Periplasmic binding protein-like II"/>
    <property type="match status" value="1"/>
</dbReference>
<evidence type="ECO:0000256" key="2">
    <source>
        <dbReference type="SAM" id="SignalP"/>
    </source>
</evidence>
<evidence type="ECO:0000313" key="4">
    <source>
        <dbReference type="Proteomes" id="UP000054526"/>
    </source>
</evidence>